<comment type="caution">
    <text evidence="2">The sequence shown here is derived from an EMBL/GenBank/DDBJ whole genome shotgun (WGS) entry which is preliminary data.</text>
</comment>
<evidence type="ECO:0000313" key="2">
    <source>
        <dbReference type="EMBL" id="NEW43497.1"/>
    </source>
</evidence>
<dbReference type="SUPFAM" id="SSF53474">
    <property type="entry name" value="alpha/beta-Hydrolases"/>
    <property type="match status" value="1"/>
</dbReference>
<gene>
    <name evidence="2" type="ORF">GV789_03365</name>
    <name evidence="3" type="ORF">GV794_03645</name>
</gene>
<evidence type="ECO:0000313" key="3">
    <source>
        <dbReference type="EMBL" id="NEW54764.1"/>
    </source>
</evidence>
<dbReference type="Pfam" id="PF12697">
    <property type="entry name" value="Abhydrolase_6"/>
    <property type="match status" value="1"/>
</dbReference>
<dbReference type="Proteomes" id="UP000468928">
    <property type="component" value="Unassembled WGS sequence"/>
</dbReference>
<dbReference type="EMBL" id="JAAGUZ010000006">
    <property type="protein sequence ID" value="NEW43497.1"/>
    <property type="molecule type" value="Genomic_DNA"/>
</dbReference>
<organism evidence="2 4">
    <name type="scientific">Nocardia cyriacigeorgica</name>
    <dbReference type="NCBI Taxonomy" id="135487"/>
    <lineage>
        <taxon>Bacteria</taxon>
        <taxon>Bacillati</taxon>
        <taxon>Actinomycetota</taxon>
        <taxon>Actinomycetes</taxon>
        <taxon>Mycobacteriales</taxon>
        <taxon>Nocardiaceae</taxon>
        <taxon>Nocardia</taxon>
    </lineage>
</organism>
<evidence type="ECO:0000259" key="1">
    <source>
        <dbReference type="Pfam" id="PF12697"/>
    </source>
</evidence>
<sequence length="321" mass="35218">MGIAPLVLKYLADEPVPMGPQARQDAPGSFMRLSHGITHYEIAGPSTGEPVLFLSGATLSQWIWDGMFERIAAAGARTIRYDRYGMGFSDRPHTEYHYELFEAQILDLIDRLEVDRPITIVALAFGAPIAAEFAVRNPHRVSRVCMIAPDGFGVPINLGLRIALLPVIGPPFFRIVGDRALAARIPGYSTHSHVVARVASRFRPELRYRGFKRALLSALRNIPIHNADNLYRDLDSLGIPLQILWGTEDRITPPPNGDRLAAVFSHADIRFLDGVGHLPHFEQPDTSAAVITEFISRVPAHNTNGIVGGHGDAAHSPEHSG</sequence>
<dbReference type="EMBL" id="JAAGUX010000004">
    <property type="protein sequence ID" value="NEW54764.1"/>
    <property type="molecule type" value="Genomic_DNA"/>
</dbReference>
<proteinExistence type="predicted"/>
<keyword evidence="2" id="KW-0378">Hydrolase</keyword>
<dbReference type="PANTHER" id="PTHR43689">
    <property type="entry name" value="HYDROLASE"/>
    <property type="match status" value="1"/>
</dbReference>
<dbReference type="GO" id="GO:0016787">
    <property type="term" value="F:hydrolase activity"/>
    <property type="evidence" value="ECO:0007669"/>
    <property type="project" value="UniProtKB-KW"/>
</dbReference>
<accession>A0A6P1CZP4</accession>
<reference evidence="4 5" key="1">
    <citation type="submission" date="2020-01" db="EMBL/GenBank/DDBJ databases">
        <title>Genetics and antimicrobial susceptibilities of Nocardia species isolated from the soil; a comparison with species isolated from humans.</title>
        <authorList>
            <person name="Carrasco G."/>
            <person name="Monzon S."/>
            <person name="Sansegundo M."/>
            <person name="Garcia E."/>
            <person name="Garrido N."/>
            <person name="Medina M.J."/>
            <person name="Villalon P."/>
            <person name="Ramirez-Arocha A.C."/>
            <person name="Jimenez P."/>
            <person name="Cuesta I."/>
            <person name="Valdezate S."/>
        </authorList>
    </citation>
    <scope>NUCLEOTIDE SEQUENCE [LARGE SCALE GENOMIC DNA]</scope>
    <source>
        <strain evidence="2 4">CNM20110639</strain>
        <strain evidence="3 5">CNM20110649</strain>
    </source>
</reference>
<protein>
    <submittedName>
        <fullName evidence="2">Alpha/beta hydrolase</fullName>
    </submittedName>
</protein>
<dbReference type="PANTHER" id="PTHR43689:SF8">
    <property type="entry name" value="ALPHA_BETA-HYDROLASES SUPERFAMILY PROTEIN"/>
    <property type="match status" value="1"/>
</dbReference>
<dbReference type="InterPro" id="IPR000073">
    <property type="entry name" value="AB_hydrolase_1"/>
</dbReference>
<dbReference type="AlphaFoldDB" id="A0A6P1CZP4"/>
<feature type="domain" description="AB hydrolase-1" evidence="1">
    <location>
        <begin position="51"/>
        <end position="289"/>
    </location>
</feature>
<dbReference type="Gene3D" id="3.40.50.1820">
    <property type="entry name" value="alpha/beta hydrolase"/>
    <property type="match status" value="1"/>
</dbReference>
<evidence type="ECO:0000313" key="5">
    <source>
        <dbReference type="Proteomes" id="UP000470876"/>
    </source>
</evidence>
<keyword evidence="5" id="KW-1185">Reference proteome</keyword>
<evidence type="ECO:0000313" key="4">
    <source>
        <dbReference type="Proteomes" id="UP000468928"/>
    </source>
</evidence>
<dbReference type="InterPro" id="IPR029058">
    <property type="entry name" value="AB_hydrolase_fold"/>
</dbReference>
<dbReference type="RefSeq" id="WP_163824115.1">
    <property type="nucleotide sequence ID" value="NZ_JAAGUX010000004.1"/>
</dbReference>
<name>A0A6P1CZP4_9NOCA</name>
<dbReference type="PRINTS" id="PR00111">
    <property type="entry name" value="ABHYDROLASE"/>
</dbReference>
<dbReference type="Proteomes" id="UP000470876">
    <property type="component" value="Unassembled WGS sequence"/>
</dbReference>